<name>A0ACC1NMV8_9HYPO</name>
<evidence type="ECO:0000313" key="1">
    <source>
        <dbReference type="EMBL" id="KAJ2980153.1"/>
    </source>
</evidence>
<organism evidence="1 2">
    <name type="scientific">Zarea fungicola</name>
    <dbReference type="NCBI Taxonomy" id="93591"/>
    <lineage>
        <taxon>Eukaryota</taxon>
        <taxon>Fungi</taxon>
        <taxon>Dikarya</taxon>
        <taxon>Ascomycota</taxon>
        <taxon>Pezizomycotina</taxon>
        <taxon>Sordariomycetes</taxon>
        <taxon>Hypocreomycetidae</taxon>
        <taxon>Hypocreales</taxon>
        <taxon>Cordycipitaceae</taxon>
        <taxon>Zarea</taxon>
    </lineage>
</organism>
<proteinExistence type="predicted"/>
<protein>
    <submittedName>
        <fullName evidence="1">Uncharacterized protein</fullName>
    </submittedName>
</protein>
<reference evidence="1" key="1">
    <citation type="submission" date="2022-08" db="EMBL/GenBank/DDBJ databases">
        <title>Genome Sequence of Lecanicillium fungicola.</title>
        <authorList>
            <person name="Buettner E."/>
        </authorList>
    </citation>
    <scope>NUCLEOTIDE SEQUENCE</scope>
    <source>
        <strain evidence="1">Babe33</strain>
    </source>
</reference>
<gene>
    <name evidence="1" type="ORF">NQ176_g2806</name>
</gene>
<sequence>MTRSIRDDMASIKFKDQTAVVTGTTNGLGLAMSEEFIRRGVSTLIMGVRNVARAKEIKQELLANPDLRAANPDFVIHIVELHMDDYSSSLAFVDQVKKLTTTVDILLLNAGLGGLNFELAKSGHEKMMQVNVYSNALLTLELLPLLEQTARAKGRPSRLTWVGSFVQMDHSLTKNPVPKSGSVIDFFDSKTLFKGSARYSDSKLMSTMFVKELAPRINKDLVILNDVSPGMVLTNFGVSYPFYFRALISVASVFVSKTKNLAEGVNKYVHAIAVAGQESHGAYLSDFKVAERAPIVDSEDGKRLAQNFYNEVRLAHFAIIIIPTALAFTEEPVAHWLFLAPDALPDVSTGTLANCSDIVSASSSSSGGGGTKNCTWDVLPVHWYDNFAGLASHIGERRALWPDKEIWVTEYAYAHQDLLPTQQFYNQSIDYFTKQDYIGRYSYFGAFRAKNANVGPNAAFLNNDGKLTDIGAWYLGVHATGTKPSSGSSVLPLGAAWVGAVAAMAGAVLI</sequence>
<dbReference type="EMBL" id="JANJQO010000221">
    <property type="protein sequence ID" value="KAJ2980153.1"/>
    <property type="molecule type" value="Genomic_DNA"/>
</dbReference>
<evidence type="ECO:0000313" key="2">
    <source>
        <dbReference type="Proteomes" id="UP001143910"/>
    </source>
</evidence>
<dbReference type="Proteomes" id="UP001143910">
    <property type="component" value="Unassembled WGS sequence"/>
</dbReference>
<accession>A0ACC1NMV8</accession>
<comment type="caution">
    <text evidence="1">The sequence shown here is derived from an EMBL/GenBank/DDBJ whole genome shotgun (WGS) entry which is preliminary data.</text>
</comment>
<keyword evidence="2" id="KW-1185">Reference proteome</keyword>